<gene>
    <name evidence="2" type="ORF">TRSC58_02094</name>
</gene>
<accession>A0A061JA88</accession>
<name>A0A061JA88_TRYRA</name>
<dbReference type="VEuPathDB" id="TriTrypDB:TRSC58_02094"/>
<feature type="coiled-coil region" evidence="1">
    <location>
        <begin position="59"/>
        <end position="153"/>
    </location>
</feature>
<keyword evidence="3" id="KW-1185">Reference proteome</keyword>
<dbReference type="OrthoDB" id="247205at2759"/>
<organism evidence="2 3">
    <name type="scientific">Trypanosoma rangeli SC58</name>
    <dbReference type="NCBI Taxonomy" id="429131"/>
    <lineage>
        <taxon>Eukaryota</taxon>
        <taxon>Discoba</taxon>
        <taxon>Euglenozoa</taxon>
        <taxon>Kinetoplastea</taxon>
        <taxon>Metakinetoplastina</taxon>
        <taxon>Trypanosomatida</taxon>
        <taxon>Trypanosomatidae</taxon>
        <taxon>Trypanosoma</taxon>
        <taxon>Herpetosoma</taxon>
    </lineage>
</organism>
<dbReference type="AlphaFoldDB" id="A0A061JA88"/>
<comment type="caution">
    <text evidence="2">The sequence shown here is derived from an EMBL/GenBank/DDBJ whole genome shotgun (WGS) entry which is preliminary data.</text>
</comment>
<dbReference type="EMBL" id="AUPL01002094">
    <property type="protein sequence ID" value="ESL10177.1"/>
    <property type="molecule type" value="Genomic_DNA"/>
</dbReference>
<evidence type="ECO:0000313" key="2">
    <source>
        <dbReference type="EMBL" id="ESL10177.1"/>
    </source>
</evidence>
<dbReference type="Proteomes" id="UP000031737">
    <property type="component" value="Unassembled WGS sequence"/>
</dbReference>
<keyword evidence="1" id="KW-0175">Coiled coil</keyword>
<proteinExistence type="predicted"/>
<reference evidence="2 3" key="1">
    <citation type="submission" date="2013-07" db="EMBL/GenBank/DDBJ databases">
        <authorList>
            <person name="Stoco P.H."/>
            <person name="Wagner G."/>
            <person name="Gerber A."/>
            <person name="Zaha A."/>
            <person name="Thompson C."/>
            <person name="Bartholomeu D.C."/>
            <person name="Luckemeyer D.D."/>
            <person name="Bahia D."/>
            <person name="Loreto E."/>
            <person name="Prestes E.B."/>
            <person name="Lima F.M."/>
            <person name="Rodrigues-Luiz G."/>
            <person name="Vallejo G.A."/>
            <person name="Filho J.F."/>
            <person name="Monteiro K.M."/>
            <person name="Tyler K.M."/>
            <person name="de Almeida L.G."/>
            <person name="Ortiz M.F."/>
            <person name="Siervo M.A."/>
            <person name="de Moraes M.H."/>
            <person name="Cunha O.L."/>
            <person name="Mendonca-Neto R."/>
            <person name="Silva R."/>
            <person name="Teixeira S.M."/>
            <person name="Murta S.M."/>
            <person name="Sincero T.C."/>
            <person name="Mendes T.A."/>
            <person name="Urmenyi T.P."/>
            <person name="Silva V.G."/>
            <person name="da Rocha W.D."/>
            <person name="Andersson B."/>
            <person name="Romanha A.J."/>
            <person name="Steindel M."/>
            <person name="de Vasconcelos A.T."/>
            <person name="Grisard E.C."/>
        </authorList>
    </citation>
    <scope>NUCLEOTIDE SEQUENCE [LARGE SCALE GENOMIC DNA]</scope>
    <source>
        <strain evidence="2 3">SC58</strain>
    </source>
</reference>
<evidence type="ECO:0000313" key="3">
    <source>
        <dbReference type="Proteomes" id="UP000031737"/>
    </source>
</evidence>
<protein>
    <submittedName>
        <fullName evidence="2">Uncharacterized protein</fullName>
    </submittedName>
</protein>
<sequence length="307" mass="34153">MMQHDARDTSPVVECPPHTAQEMHGKRTCSVSGSTLPVCDLDPTTRQLLEENEDMLYRINVLARELEAAKGEAQDLRATVAEKNKELEAVREKLEGANMTAWDASGRVINYKAECERLNAENKTLTENYQKVCSELEQRTEGIRQDMERLRVDSARKSMAQSVEQFCSEVLSVFSSVYLIVTTLERCAVDVANRERALENVQKELSTLRRYTDSVRRIRVDENGRVNDVLSAACKKERIQSPGDALILIRWMVAEGLLSGMRAVERNLQSLASLLASGSEATGGNGENASCSLAAGAVNRLFKRPSK</sequence>
<evidence type="ECO:0000256" key="1">
    <source>
        <dbReference type="SAM" id="Coils"/>
    </source>
</evidence>